<evidence type="ECO:0000313" key="10">
    <source>
        <dbReference type="Proteomes" id="UP000761380"/>
    </source>
</evidence>
<gene>
    <name evidence="9" type="ORF">E7201_06690</name>
</gene>
<dbReference type="SMART" id="SM00926">
    <property type="entry name" value="Molybdop_Fe4S4"/>
    <property type="match status" value="1"/>
</dbReference>
<dbReference type="Pfam" id="PF01568">
    <property type="entry name" value="Molydop_binding"/>
    <property type="match status" value="1"/>
</dbReference>
<proteinExistence type="inferred from homology"/>
<keyword evidence="7" id="KW-0411">Iron-sulfur</keyword>
<accession>A0A927WSW4</accession>
<keyword evidence="4" id="KW-0479">Metal-binding</keyword>
<keyword evidence="3" id="KW-0500">Molybdenum</keyword>
<comment type="cofactor">
    <cofactor evidence="1">
        <name>Mo-bis(molybdopterin guanine dinucleotide)</name>
        <dbReference type="ChEBI" id="CHEBI:60539"/>
    </cofactor>
</comment>
<dbReference type="GO" id="GO:0016491">
    <property type="term" value="F:oxidoreductase activity"/>
    <property type="evidence" value="ECO:0007669"/>
    <property type="project" value="UniProtKB-KW"/>
</dbReference>
<evidence type="ECO:0000256" key="6">
    <source>
        <dbReference type="ARBA" id="ARBA00023004"/>
    </source>
</evidence>
<dbReference type="InterPro" id="IPR006963">
    <property type="entry name" value="Mopterin_OxRdtase_4Fe-4S_dom"/>
</dbReference>
<evidence type="ECO:0000256" key="7">
    <source>
        <dbReference type="ARBA" id="ARBA00023014"/>
    </source>
</evidence>
<feature type="domain" description="4Fe-4S Mo/W bis-MGD-type" evidence="8">
    <location>
        <begin position="1"/>
        <end position="58"/>
    </location>
</feature>
<dbReference type="AlphaFoldDB" id="A0A927WSW4"/>
<dbReference type="GO" id="GO:0051536">
    <property type="term" value="F:iron-sulfur cluster binding"/>
    <property type="evidence" value="ECO:0007669"/>
    <property type="project" value="UniProtKB-KW"/>
</dbReference>
<dbReference type="SUPFAM" id="SSF50692">
    <property type="entry name" value="ADC-like"/>
    <property type="match status" value="1"/>
</dbReference>
<dbReference type="InterPro" id="IPR006656">
    <property type="entry name" value="Mopterin_OxRdtase"/>
</dbReference>
<evidence type="ECO:0000256" key="1">
    <source>
        <dbReference type="ARBA" id="ARBA00001942"/>
    </source>
</evidence>
<dbReference type="PANTHER" id="PTHR43742">
    <property type="entry name" value="TRIMETHYLAMINE-N-OXIDE REDUCTASE"/>
    <property type="match status" value="1"/>
</dbReference>
<dbReference type="GO" id="GO:0046872">
    <property type="term" value="F:metal ion binding"/>
    <property type="evidence" value="ECO:0007669"/>
    <property type="project" value="UniProtKB-KW"/>
</dbReference>
<dbReference type="Proteomes" id="UP000761380">
    <property type="component" value="Unassembled WGS sequence"/>
</dbReference>
<dbReference type="InterPro" id="IPR006657">
    <property type="entry name" value="MoPterin_dinucl-bd_dom"/>
</dbReference>
<protein>
    <submittedName>
        <fullName evidence="9">Molybdopterin oxidoreductase family protein</fullName>
    </submittedName>
</protein>
<comment type="caution">
    <text evidence="9">The sequence shown here is derived from an EMBL/GenBank/DDBJ whole genome shotgun (WGS) entry which is preliminary data.</text>
</comment>
<dbReference type="EMBL" id="SVBY01000040">
    <property type="protein sequence ID" value="MBE6092839.1"/>
    <property type="molecule type" value="Genomic_DNA"/>
</dbReference>
<dbReference type="Gene3D" id="2.20.25.90">
    <property type="entry name" value="ADC-like domains"/>
    <property type="match status" value="1"/>
</dbReference>
<evidence type="ECO:0000256" key="4">
    <source>
        <dbReference type="ARBA" id="ARBA00022723"/>
    </source>
</evidence>
<evidence type="ECO:0000259" key="8">
    <source>
        <dbReference type="PROSITE" id="PS51669"/>
    </source>
</evidence>
<dbReference type="SUPFAM" id="SSF53706">
    <property type="entry name" value="Formate dehydrogenase/DMSO reductase, domains 1-3"/>
    <property type="match status" value="1"/>
</dbReference>
<dbReference type="Gene3D" id="2.40.40.20">
    <property type="match status" value="1"/>
</dbReference>
<evidence type="ECO:0000313" key="9">
    <source>
        <dbReference type="EMBL" id="MBE6092839.1"/>
    </source>
</evidence>
<dbReference type="PROSITE" id="PS00490">
    <property type="entry name" value="MOLYBDOPTERIN_PROK_2"/>
    <property type="match status" value="1"/>
</dbReference>
<comment type="similarity">
    <text evidence="2">Belongs to the prokaryotic molybdopterin-containing oxidoreductase family.</text>
</comment>
<dbReference type="Gene3D" id="3.30.2070.10">
    <property type="entry name" value="Formate dehydrogenase/DMSO reductase"/>
    <property type="match status" value="1"/>
</dbReference>
<dbReference type="PANTHER" id="PTHR43742:SF6">
    <property type="entry name" value="OXIDOREDUCTASE YYAE-RELATED"/>
    <property type="match status" value="1"/>
</dbReference>
<reference evidence="9" key="1">
    <citation type="submission" date="2019-04" db="EMBL/GenBank/DDBJ databases">
        <title>Evolution of Biomass-Degrading Anaerobic Consortia Revealed by Metagenomics.</title>
        <authorList>
            <person name="Peng X."/>
        </authorList>
    </citation>
    <scope>NUCLEOTIDE SEQUENCE</scope>
    <source>
        <strain evidence="9">SIG240</strain>
    </source>
</reference>
<dbReference type="Pfam" id="PF04879">
    <property type="entry name" value="Molybdop_Fe4S4"/>
    <property type="match status" value="1"/>
</dbReference>
<dbReference type="Pfam" id="PF00384">
    <property type="entry name" value="Molybdopterin"/>
    <property type="match status" value="1"/>
</dbReference>
<sequence length="678" mass="74821">MEIKKTACPYDCPDCCGLLVTVENGKAVKVAGDPAHPFTRGTLCPKMAHYERTVHSEKRLTTPLKRIGAKGEGKFIPISWQEAVDTIAARWQEIMASDGGEAILPYSYAGTMGTIQYSAGHALFFALGASSLDRTICAPAKAYGYRALMGRTLPTAPQEAQHSDYIVLWSISMLATDIHFKHDVDIARKRGAKVICIDTYATKTAQWADEFICVKPGTDGALALGMLHVIERDGLADEDFVARYVQGWPELKENVLPRYTPQKTAEITGVPAEQITHFAQAFAKAEAPFIRLGSGQSRYGNGAMTSRLITCLPAVVGAYAKKGGGMLTSAAGSNAFDKDIIRRPDMEKDGVRHINMIKLGEVLTDKNLQPAIKSLYVYSSNPACTAPEQEKVVAGLMREDLFTVVHERFMTDTARYADIVLPATTSLEHEDIYYSYGQYVVQRGPQIIPPVGESKSNWQVMQLLAKAMGLTDDFFQQKEVDLVNHIIESTKSAWPLPVDLSALRSGEPVELPMPENYKLDFQTPSGKIEILNPQMEPTLPDYFPPHYAQDKGVFILINSPDPRILDSSFNEREELTRSGIMVLQLNPVDASHLQLQAEDKVIAENPQGSAEFVVKISSAVKPGTAVSEGVWWQEYTRCGNTNRLTYARTTDKAAGSTFYDVRINLCPLQKKLDNNQKA</sequence>
<dbReference type="Gene3D" id="3.40.228.10">
    <property type="entry name" value="Dimethylsulfoxide Reductase, domain 2"/>
    <property type="match status" value="1"/>
</dbReference>
<dbReference type="GO" id="GO:0043546">
    <property type="term" value="F:molybdopterin cofactor binding"/>
    <property type="evidence" value="ECO:0007669"/>
    <property type="project" value="InterPro"/>
</dbReference>
<dbReference type="InterPro" id="IPR006655">
    <property type="entry name" value="Mopterin_OxRdtase_prok_CS"/>
</dbReference>
<name>A0A927WSW4_SELRU</name>
<evidence type="ECO:0000256" key="5">
    <source>
        <dbReference type="ARBA" id="ARBA00023002"/>
    </source>
</evidence>
<keyword evidence="6" id="KW-0408">Iron</keyword>
<evidence type="ECO:0000256" key="2">
    <source>
        <dbReference type="ARBA" id="ARBA00010312"/>
    </source>
</evidence>
<evidence type="ECO:0000256" key="3">
    <source>
        <dbReference type="ARBA" id="ARBA00022505"/>
    </source>
</evidence>
<keyword evidence="5" id="KW-0560">Oxidoreductase</keyword>
<dbReference type="InterPro" id="IPR050612">
    <property type="entry name" value="Prok_Mopterin_Oxidored"/>
</dbReference>
<dbReference type="PROSITE" id="PS51669">
    <property type="entry name" value="4FE4S_MOW_BIS_MGD"/>
    <property type="match status" value="1"/>
</dbReference>
<dbReference type="Gene3D" id="3.40.50.740">
    <property type="match status" value="1"/>
</dbReference>
<dbReference type="CDD" id="cd02766">
    <property type="entry name" value="MopB_3"/>
    <property type="match status" value="1"/>
</dbReference>
<organism evidence="9 10">
    <name type="scientific">Selenomonas ruminantium</name>
    <dbReference type="NCBI Taxonomy" id="971"/>
    <lineage>
        <taxon>Bacteria</taxon>
        <taxon>Bacillati</taxon>
        <taxon>Bacillota</taxon>
        <taxon>Negativicutes</taxon>
        <taxon>Selenomonadales</taxon>
        <taxon>Selenomonadaceae</taxon>
        <taxon>Selenomonas</taxon>
    </lineage>
</organism>
<dbReference type="InterPro" id="IPR009010">
    <property type="entry name" value="Asp_de-COase-like_dom_sf"/>
</dbReference>